<evidence type="ECO:0000256" key="2">
    <source>
        <dbReference type="ARBA" id="ARBA00004609"/>
    </source>
</evidence>
<comment type="function">
    <text evidence="1">VSG forms a coat on the surface of the parasite. The trypanosome evades the immune response of the host by expressing a series of antigenically distinct VSGs from an estimated 1000 VSG genes.</text>
</comment>
<gene>
    <name evidence="10" type="ORF">TEOVI_000071400</name>
</gene>
<evidence type="ECO:0000259" key="9">
    <source>
        <dbReference type="Pfam" id="PF13206"/>
    </source>
</evidence>
<dbReference type="InterPro" id="IPR025932">
    <property type="entry name" value="Trypano_VSG_B_N_dom"/>
</dbReference>
<feature type="domain" description="Trypanosome variant surface glycoprotein B-type N-terminal" evidence="9">
    <location>
        <begin position="2"/>
        <end position="146"/>
    </location>
</feature>
<evidence type="ECO:0000256" key="4">
    <source>
        <dbReference type="ARBA" id="ARBA00022622"/>
    </source>
</evidence>
<dbReference type="GO" id="GO:0098552">
    <property type="term" value="C:side of membrane"/>
    <property type="evidence" value="ECO:0007669"/>
    <property type="project" value="UniProtKB-KW"/>
</dbReference>
<dbReference type="Pfam" id="PF13206">
    <property type="entry name" value="VSG_B"/>
    <property type="match status" value="1"/>
</dbReference>
<accession>A0A1G4IAC0</accession>
<keyword evidence="4" id="KW-0336">GPI-anchor</keyword>
<name>A0A1G4IAC0_TRYEQ</name>
<organism evidence="10 11">
    <name type="scientific">Trypanosoma equiperdum</name>
    <dbReference type="NCBI Taxonomy" id="5694"/>
    <lineage>
        <taxon>Eukaryota</taxon>
        <taxon>Discoba</taxon>
        <taxon>Euglenozoa</taxon>
        <taxon>Kinetoplastea</taxon>
        <taxon>Metakinetoplastina</taxon>
        <taxon>Trypanosomatida</taxon>
        <taxon>Trypanosomatidae</taxon>
        <taxon>Trypanosoma</taxon>
    </lineage>
</organism>
<proteinExistence type="predicted"/>
<evidence type="ECO:0000256" key="7">
    <source>
        <dbReference type="ARBA" id="ARBA00023180"/>
    </source>
</evidence>
<keyword evidence="7" id="KW-0325">Glycoprotein</keyword>
<keyword evidence="5" id="KW-0732">Signal</keyword>
<keyword evidence="6" id="KW-0472">Membrane</keyword>
<keyword evidence="3" id="KW-1003">Cell membrane</keyword>
<evidence type="ECO:0000313" key="10">
    <source>
        <dbReference type="EMBL" id="SCU69157.1"/>
    </source>
</evidence>
<evidence type="ECO:0000256" key="5">
    <source>
        <dbReference type="ARBA" id="ARBA00022729"/>
    </source>
</evidence>
<reference evidence="10" key="1">
    <citation type="submission" date="2016-09" db="EMBL/GenBank/DDBJ databases">
        <authorList>
            <person name="Hebert L."/>
            <person name="Moumen B."/>
        </authorList>
    </citation>
    <scope>NUCLEOTIDE SEQUENCE [LARGE SCALE GENOMIC DNA]</scope>
    <source>
        <strain evidence="10">OVI</strain>
    </source>
</reference>
<sequence>MLACICEPDNSNAADNHECTEKAKPTGNWYSGASGPDAADLQKLAKSCGTPPTTTLTAAEIQSEIAHLRSVIHIDGNDGYLGHYSGTGCNGSKGHGICVKFTALMTADKTQFETKTWVAKFVAAAQIMDSLRDTAAKAAQVNAQLKTMKAAATAAVQRSRVLAATLSQSHTTQAQKKKIDIKNKCETHKSKTACLGAKCAWKGKKEDDGPCIPTEA</sequence>
<protein>
    <submittedName>
        <fullName evidence="10">Trypanosomal VSG domain containing protein, putative</fullName>
    </submittedName>
</protein>
<dbReference type="VEuPathDB" id="TriTrypDB:TEOVI_000071400"/>
<dbReference type="GO" id="GO:0005886">
    <property type="term" value="C:plasma membrane"/>
    <property type="evidence" value="ECO:0007669"/>
    <property type="project" value="UniProtKB-SubCell"/>
</dbReference>
<keyword evidence="11" id="KW-1185">Reference proteome</keyword>
<dbReference type="RefSeq" id="XP_067080176.1">
    <property type="nucleotide sequence ID" value="XM_067224075.1"/>
</dbReference>
<evidence type="ECO:0000256" key="3">
    <source>
        <dbReference type="ARBA" id="ARBA00022475"/>
    </source>
</evidence>
<dbReference type="EMBL" id="CZPT02001162">
    <property type="protein sequence ID" value="SCU69157.1"/>
    <property type="molecule type" value="Genomic_DNA"/>
</dbReference>
<dbReference type="Proteomes" id="UP000195570">
    <property type="component" value="Unassembled WGS sequence"/>
</dbReference>
<evidence type="ECO:0000256" key="6">
    <source>
        <dbReference type="ARBA" id="ARBA00023136"/>
    </source>
</evidence>
<comment type="subcellular location">
    <subcellularLocation>
        <location evidence="2">Cell membrane</location>
        <topology evidence="2">Lipid-anchor</topology>
        <topology evidence="2">GPI-anchor</topology>
    </subcellularLocation>
</comment>
<dbReference type="GeneID" id="92374654"/>
<evidence type="ECO:0000256" key="1">
    <source>
        <dbReference type="ARBA" id="ARBA00002523"/>
    </source>
</evidence>
<evidence type="ECO:0000313" key="11">
    <source>
        <dbReference type="Proteomes" id="UP000195570"/>
    </source>
</evidence>
<comment type="caution">
    <text evidence="10">The sequence shown here is derived from an EMBL/GenBank/DDBJ whole genome shotgun (WGS) entry which is preliminary data.</text>
</comment>
<evidence type="ECO:0000256" key="8">
    <source>
        <dbReference type="ARBA" id="ARBA00023288"/>
    </source>
</evidence>
<keyword evidence="8" id="KW-0449">Lipoprotein</keyword>
<dbReference type="AlphaFoldDB" id="A0A1G4IAC0"/>